<keyword evidence="2" id="KW-0472">Membrane</keyword>
<keyword evidence="4" id="KW-1185">Reference proteome</keyword>
<evidence type="ECO:0000313" key="3">
    <source>
        <dbReference type="EMBL" id="MBE1236101.1"/>
    </source>
</evidence>
<dbReference type="RefSeq" id="WP_192532985.1">
    <property type="nucleotide sequence ID" value="NZ_JACZHT010000001.1"/>
</dbReference>
<evidence type="ECO:0000256" key="1">
    <source>
        <dbReference type="SAM" id="MobiDB-lite"/>
    </source>
</evidence>
<feature type="transmembrane region" description="Helical" evidence="2">
    <location>
        <begin position="41"/>
        <end position="60"/>
    </location>
</feature>
<dbReference type="EMBL" id="JACZHT010000001">
    <property type="protein sequence ID" value="MBE1236101.1"/>
    <property type="molecule type" value="Genomic_DNA"/>
</dbReference>
<evidence type="ECO:0000256" key="2">
    <source>
        <dbReference type="SAM" id="Phobius"/>
    </source>
</evidence>
<dbReference type="Gene3D" id="3.40.50.880">
    <property type="match status" value="1"/>
</dbReference>
<feature type="compositionally biased region" description="Low complexity" evidence="1">
    <location>
        <begin position="443"/>
        <end position="465"/>
    </location>
</feature>
<dbReference type="PANTHER" id="PTHR37947">
    <property type="entry name" value="BLL2462 PROTEIN"/>
    <property type="match status" value="1"/>
</dbReference>
<dbReference type="PANTHER" id="PTHR37947:SF1">
    <property type="entry name" value="BLL2462 PROTEIN"/>
    <property type="match status" value="1"/>
</dbReference>
<gene>
    <name evidence="3" type="ORF">IHV25_00300</name>
</gene>
<keyword evidence="2" id="KW-0812">Transmembrane</keyword>
<comment type="caution">
    <text evidence="3">The sequence shown here is derived from an EMBL/GenBank/DDBJ whole genome shotgun (WGS) entry which is preliminary data.</text>
</comment>
<dbReference type="Proteomes" id="UP000631034">
    <property type="component" value="Unassembled WGS sequence"/>
</dbReference>
<reference evidence="3" key="1">
    <citation type="submission" date="2020-10" db="EMBL/GenBank/DDBJ databases">
        <title>Genome sequence of the unusual species of purple photosynthetic bacteria, Phaeovibrio sulfidiphilus DSM 23193, type strain.</title>
        <authorList>
            <person name="Kyndt J.A."/>
            <person name="Meyer T.E."/>
        </authorList>
    </citation>
    <scope>NUCLEOTIDE SEQUENCE</scope>
    <source>
        <strain evidence="3">DSM 23193</strain>
    </source>
</reference>
<dbReference type="InterPro" id="IPR029062">
    <property type="entry name" value="Class_I_gatase-like"/>
</dbReference>
<sequence>MTAAGSLVFAPLVPWPALWTLAALAAVVLVFALVRRARGALLRALAFLGLLAVLAGPRWATETQDPLSDVALLVIDESASIRLAGRAERTGQAATDLERTLKAQPNLETRIVRVSDAGAAGTVLADALDSGFADVPVERRAGVLILTDGQIHDAPEIRPPGAPVHVLLTGHEKETDRRIAVLEAPRFGMTGSKADVRIRIEDPTLKDGTPLSVTLRRDGEPDVPLSVPANRETAVPVPLTRPGPNIVELSVAERSGEIAAVNNRVAISINGVRDRLRVLLISGKPHMGERVWRNSLKADPAVDLIHFTILRSPWSRDPTSASELSLIPFPINELFEEKIGSFDLILLDRFSAADLVPEQYLENVAKAVENGAALLLSAGPEFNEPGGLGAGPLARIVPASATGRTFDDAFRPSLTAAGVRHPVTAALEPARSGSGNGSGNGTNPGSSGAPAGAGTGAAASGASAPDTPLTPDWGPWLRQVEMVAPTGTVVMGGVNDLPLLILSRVGKGRVAVLTSDTLWLWAKGWQGGGPQGELLRRLAHWTMGEPDLEEEALTLQTKHNRLVVTRRTMGQPDPVVTVTGPEGPPKTLVLSPQRPGLSMADMAVGLPGVYRAQIPGGPEALAVSGPPNPPETTHLVATARPLSDLAQATGGSVRFLGDGPVPEIRRVAPGSGASGRGWVGLRANGAHVVTGLSLDTALPVWAALLLVPGLAALAWWREGSGAQVLGRLRKIFSPDR</sequence>
<feature type="region of interest" description="Disordered" evidence="1">
    <location>
        <begin position="428"/>
        <end position="473"/>
    </location>
</feature>
<name>A0A8J6YMM2_9PROT</name>
<proteinExistence type="predicted"/>
<accession>A0A8J6YMM2</accession>
<feature type="transmembrane region" description="Helical" evidence="2">
    <location>
        <begin position="12"/>
        <end position="34"/>
    </location>
</feature>
<evidence type="ECO:0008006" key="5">
    <source>
        <dbReference type="Google" id="ProtNLM"/>
    </source>
</evidence>
<protein>
    <recommendedName>
        <fullName evidence="5">Glutamine amidotransferase domain-containing protein</fullName>
    </recommendedName>
</protein>
<dbReference type="AlphaFoldDB" id="A0A8J6YMM2"/>
<dbReference type="SUPFAM" id="SSF52317">
    <property type="entry name" value="Class I glutamine amidotransferase-like"/>
    <property type="match status" value="1"/>
</dbReference>
<organism evidence="3 4">
    <name type="scientific">Phaeovibrio sulfidiphilus</name>
    <dbReference type="NCBI Taxonomy" id="1220600"/>
    <lineage>
        <taxon>Bacteria</taxon>
        <taxon>Pseudomonadati</taxon>
        <taxon>Pseudomonadota</taxon>
        <taxon>Alphaproteobacteria</taxon>
        <taxon>Rhodospirillales</taxon>
        <taxon>Rhodospirillaceae</taxon>
        <taxon>Phaeovibrio</taxon>
    </lineage>
</organism>
<evidence type="ECO:0000313" key="4">
    <source>
        <dbReference type="Proteomes" id="UP000631034"/>
    </source>
</evidence>
<keyword evidence="2" id="KW-1133">Transmembrane helix</keyword>